<dbReference type="EMBL" id="CP002209">
    <property type="protein sequence ID" value="ADN77306.1"/>
    <property type="molecule type" value="Genomic_DNA"/>
</dbReference>
<dbReference type="Proteomes" id="UP000006683">
    <property type="component" value="Chromosome"/>
</dbReference>
<protein>
    <submittedName>
        <fullName evidence="1">Uncharacterized protein</fullName>
    </submittedName>
</protein>
<gene>
    <name evidence="1" type="ordered locus">Fbal_3107</name>
</gene>
<dbReference type="AlphaFoldDB" id="E1SUJ9"/>
<evidence type="ECO:0000313" key="1">
    <source>
        <dbReference type="EMBL" id="ADN77306.1"/>
    </source>
</evidence>
<sequence>MSHTAEYRSQTVRRTPAGSPFFLVGHEKSLLF</sequence>
<dbReference type="KEGG" id="fbl:Fbal_3107"/>
<proteinExistence type="predicted"/>
<keyword evidence="2" id="KW-1185">Reference proteome</keyword>
<reference evidence="1 2" key="1">
    <citation type="journal article" date="2010" name="Stand. Genomic Sci.">
        <title>Complete genome sequence of Ferrimonas balearica type strain (PAT).</title>
        <authorList>
            <person name="Nolan M."/>
            <person name="Sikorski J."/>
            <person name="Davenport K."/>
            <person name="Lucas S."/>
            <person name="Glavina Del Rio T."/>
            <person name="Tice H."/>
            <person name="Cheng J."/>
            <person name="Goodwin L."/>
            <person name="Pitluck S."/>
            <person name="Liolios K."/>
            <person name="Ivanova N."/>
            <person name="Mavromatis K."/>
            <person name="Ovchinnikova G."/>
            <person name="Pati A."/>
            <person name="Chen A."/>
            <person name="Palaniappan K."/>
            <person name="Land M."/>
            <person name="Hauser L."/>
            <person name="Chang Y."/>
            <person name="Jeffries C."/>
            <person name="Tapia R."/>
            <person name="Brettin T."/>
            <person name="Detter J."/>
            <person name="Han C."/>
            <person name="Yasawong M."/>
            <person name="Rohde M."/>
            <person name="Tindall B."/>
            <person name="Goker M."/>
            <person name="Woyke T."/>
            <person name="Bristow J."/>
            <person name="Eisen J."/>
            <person name="Markowitz V."/>
            <person name="Hugenholtz P."/>
            <person name="Kyrpides N."/>
            <person name="Klenk H."/>
            <person name="Lapidus A."/>
        </authorList>
    </citation>
    <scope>NUCLEOTIDE SEQUENCE [LARGE SCALE GENOMIC DNA]</scope>
    <source>
        <strain evidence="2">DSM 9799 / CCM 4581 / KCTC 23876 / PAT</strain>
    </source>
</reference>
<dbReference type="HOGENOM" id="CLU_3389536_0_0_6"/>
<accession>E1SUJ9</accession>
<dbReference type="STRING" id="550540.Fbal_3107"/>
<evidence type="ECO:0000313" key="2">
    <source>
        <dbReference type="Proteomes" id="UP000006683"/>
    </source>
</evidence>
<organism evidence="1 2">
    <name type="scientific">Ferrimonas balearica (strain DSM 9799 / CCM 4581 / KCTC 23876 / PAT)</name>
    <dbReference type="NCBI Taxonomy" id="550540"/>
    <lineage>
        <taxon>Bacteria</taxon>
        <taxon>Pseudomonadati</taxon>
        <taxon>Pseudomonadota</taxon>
        <taxon>Gammaproteobacteria</taxon>
        <taxon>Alteromonadales</taxon>
        <taxon>Ferrimonadaceae</taxon>
        <taxon>Ferrimonas</taxon>
    </lineage>
</organism>
<name>E1SUJ9_FERBD</name>